<dbReference type="AlphaFoldDB" id="A0A9Y2AIV8"/>
<dbReference type="RefSeq" id="WP_147666814.1">
    <property type="nucleotide sequence ID" value="NZ_CP120678.1"/>
</dbReference>
<evidence type="ECO:0000313" key="2">
    <source>
        <dbReference type="Proteomes" id="UP001243623"/>
    </source>
</evidence>
<accession>A0A9Y2AIV8</accession>
<protein>
    <submittedName>
        <fullName evidence="1">Spore coat protein</fullName>
    </submittedName>
</protein>
<organism evidence="1 2">
    <name type="scientific">Selenobaculum gibii</name>
    <dbReference type="NCBI Taxonomy" id="3054208"/>
    <lineage>
        <taxon>Bacteria</taxon>
        <taxon>Bacillati</taxon>
        <taxon>Bacillota</taxon>
        <taxon>Negativicutes</taxon>
        <taxon>Selenomonadales</taxon>
        <taxon>Selenomonadaceae</taxon>
        <taxon>Selenobaculum</taxon>
    </lineage>
</organism>
<dbReference type="EMBL" id="CP120678">
    <property type="protein sequence ID" value="WIW71127.1"/>
    <property type="molecule type" value="Genomic_DNA"/>
</dbReference>
<sequence length="94" mass="10749">MPSKMNGEADQFSEQNVLQIALNETKLMANGINTCILEASDDQLRRDYMTVLGDVYCQQKQIYDIMEQKGYYQTQQAKPEAVNQAKSKFMSQSN</sequence>
<keyword evidence="2" id="KW-1185">Reference proteome</keyword>
<dbReference type="Pfam" id="PF07875">
    <property type="entry name" value="Coat_F"/>
    <property type="match status" value="1"/>
</dbReference>
<gene>
    <name evidence="1" type="ORF">P3F81_02015</name>
</gene>
<dbReference type="InterPro" id="IPR012851">
    <property type="entry name" value="Spore_coat_CotF-like"/>
</dbReference>
<proteinExistence type="predicted"/>
<evidence type="ECO:0000313" key="1">
    <source>
        <dbReference type="EMBL" id="WIW71127.1"/>
    </source>
</evidence>
<keyword evidence="1" id="KW-0167">Capsid protein</keyword>
<name>A0A9Y2AIV8_9FIRM</name>
<keyword evidence="1" id="KW-0946">Virion</keyword>
<reference evidence="1" key="1">
    <citation type="submission" date="2023-03" db="EMBL/GenBank/DDBJ databases">
        <title>Selenobaculum gbiensis gen. nov. sp. nov., a new bacterium isolated from the gut microbiota of IBD patient.</title>
        <authorList>
            <person name="Yeo S."/>
            <person name="Park H."/>
            <person name="Huh C.S."/>
        </authorList>
    </citation>
    <scope>NUCLEOTIDE SEQUENCE</scope>
    <source>
        <strain evidence="1">ICN-92133</strain>
    </source>
</reference>
<dbReference type="Proteomes" id="UP001243623">
    <property type="component" value="Chromosome"/>
</dbReference>
<dbReference type="KEGG" id="sgbi:P3F81_02015"/>